<keyword evidence="1" id="KW-0472">Membrane</keyword>
<evidence type="ECO:0000256" key="1">
    <source>
        <dbReference type="SAM" id="Phobius"/>
    </source>
</evidence>
<name>A0AA88EBH9_FICCA</name>
<sequence length="29" mass="3177">MAIHGELASHALSIATAITFFMVMIWKAD</sequence>
<evidence type="ECO:0000313" key="3">
    <source>
        <dbReference type="Proteomes" id="UP001187192"/>
    </source>
</evidence>
<dbReference type="Proteomes" id="UP001187192">
    <property type="component" value="Unassembled WGS sequence"/>
</dbReference>
<accession>A0AA88EBH9</accession>
<evidence type="ECO:0000313" key="2">
    <source>
        <dbReference type="EMBL" id="GMN71471.1"/>
    </source>
</evidence>
<gene>
    <name evidence="2" type="ORF">TIFTF001_052684</name>
</gene>
<organism evidence="2 3">
    <name type="scientific">Ficus carica</name>
    <name type="common">Common fig</name>
    <dbReference type="NCBI Taxonomy" id="3494"/>
    <lineage>
        <taxon>Eukaryota</taxon>
        <taxon>Viridiplantae</taxon>
        <taxon>Streptophyta</taxon>
        <taxon>Embryophyta</taxon>
        <taxon>Tracheophyta</taxon>
        <taxon>Spermatophyta</taxon>
        <taxon>Magnoliopsida</taxon>
        <taxon>eudicotyledons</taxon>
        <taxon>Gunneridae</taxon>
        <taxon>Pentapetalae</taxon>
        <taxon>rosids</taxon>
        <taxon>fabids</taxon>
        <taxon>Rosales</taxon>
        <taxon>Moraceae</taxon>
        <taxon>Ficeae</taxon>
        <taxon>Ficus</taxon>
    </lineage>
</organism>
<protein>
    <submittedName>
        <fullName evidence="2">Uncharacterized protein</fullName>
    </submittedName>
</protein>
<comment type="caution">
    <text evidence="2">The sequence shown here is derived from an EMBL/GenBank/DDBJ whole genome shotgun (WGS) entry which is preliminary data.</text>
</comment>
<proteinExistence type="predicted"/>
<reference evidence="2" key="1">
    <citation type="submission" date="2023-07" db="EMBL/GenBank/DDBJ databases">
        <title>draft genome sequence of fig (Ficus carica).</title>
        <authorList>
            <person name="Takahashi T."/>
            <person name="Nishimura K."/>
        </authorList>
    </citation>
    <scope>NUCLEOTIDE SEQUENCE</scope>
</reference>
<feature type="transmembrane region" description="Helical" evidence="1">
    <location>
        <begin position="7"/>
        <end position="26"/>
    </location>
</feature>
<dbReference type="EMBL" id="BTGU01011379">
    <property type="protein sequence ID" value="GMN71471.1"/>
    <property type="molecule type" value="Genomic_DNA"/>
</dbReference>
<keyword evidence="1" id="KW-1133">Transmembrane helix</keyword>
<keyword evidence="3" id="KW-1185">Reference proteome</keyword>
<dbReference type="AlphaFoldDB" id="A0AA88EBH9"/>
<keyword evidence="1" id="KW-0812">Transmembrane</keyword>